<name>A0A162YJR2_PHYB8</name>
<dbReference type="AlphaFoldDB" id="A0A162YJR2"/>
<accession>A0A162YJR2</accession>
<proteinExistence type="predicted"/>
<dbReference type="EMBL" id="KV440971">
    <property type="protein sequence ID" value="OAD81155.1"/>
    <property type="molecule type" value="Genomic_DNA"/>
</dbReference>
<dbReference type="VEuPathDB" id="FungiDB:PHYBLDRAFT_161786"/>
<sequence>MVICSMVNDITKYSLSRLLLGYDMRTPSTWSSSTTKFITRNASTEVQDRIKVIEHLMPEVHEEVQEKTRKRQEQAKSQYDLCVKPRKPFKQGEQVLMKDQNSPAKLLDRWLGPMTVSHVYENGTYQLTGPNFLQLKGVINGNVFIPFKSRYGMVPAEEVQHSETKFQAWLEG</sequence>
<dbReference type="GeneID" id="28995371"/>
<dbReference type="OrthoDB" id="5592268at2759"/>
<dbReference type="STRING" id="763407.A0A162YJR2"/>
<dbReference type="Proteomes" id="UP000077315">
    <property type="component" value="Unassembled WGS sequence"/>
</dbReference>
<dbReference type="InParanoid" id="A0A162YJR2"/>
<keyword evidence="2" id="KW-1185">Reference proteome</keyword>
<protein>
    <submittedName>
        <fullName evidence="1">Uncharacterized protein</fullName>
    </submittedName>
</protein>
<gene>
    <name evidence="1" type="ORF">PHYBLDRAFT_161786</name>
</gene>
<evidence type="ECO:0000313" key="1">
    <source>
        <dbReference type="EMBL" id="OAD81155.1"/>
    </source>
</evidence>
<organism evidence="1 2">
    <name type="scientific">Phycomyces blakesleeanus (strain ATCC 8743b / DSM 1359 / FGSC 10004 / NBRC 33097 / NRRL 1555)</name>
    <dbReference type="NCBI Taxonomy" id="763407"/>
    <lineage>
        <taxon>Eukaryota</taxon>
        <taxon>Fungi</taxon>
        <taxon>Fungi incertae sedis</taxon>
        <taxon>Mucoromycota</taxon>
        <taxon>Mucoromycotina</taxon>
        <taxon>Mucoromycetes</taxon>
        <taxon>Mucorales</taxon>
        <taxon>Phycomycetaceae</taxon>
        <taxon>Phycomyces</taxon>
    </lineage>
</organism>
<dbReference type="RefSeq" id="XP_018299195.1">
    <property type="nucleotide sequence ID" value="XM_018434465.1"/>
</dbReference>
<reference evidence="2" key="1">
    <citation type="submission" date="2015-06" db="EMBL/GenBank/DDBJ databases">
        <title>Expansion of signal transduction pathways in fungi by whole-genome duplication.</title>
        <authorList>
            <consortium name="DOE Joint Genome Institute"/>
            <person name="Corrochano L.M."/>
            <person name="Kuo A."/>
            <person name="Marcet-Houben M."/>
            <person name="Polaino S."/>
            <person name="Salamov A."/>
            <person name="Villalobos J.M."/>
            <person name="Alvarez M.I."/>
            <person name="Avalos J."/>
            <person name="Benito E.P."/>
            <person name="Benoit I."/>
            <person name="Burger G."/>
            <person name="Camino L.P."/>
            <person name="Canovas D."/>
            <person name="Cerda-Olmedo E."/>
            <person name="Cheng J.-F."/>
            <person name="Dominguez A."/>
            <person name="Elias M."/>
            <person name="Eslava A.P."/>
            <person name="Glaser F."/>
            <person name="Grimwood J."/>
            <person name="Gutierrez G."/>
            <person name="Heitman J."/>
            <person name="Henrissat B."/>
            <person name="Iturriaga E.A."/>
            <person name="Lang B.F."/>
            <person name="Lavin J.L."/>
            <person name="Lee S."/>
            <person name="Li W."/>
            <person name="Lindquist E."/>
            <person name="Lopez-Garcia S."/>
            <person name="Luque E.M."/>
            <person name="Marcos A.T."/>
            <person name="Martin J."/>
            <person name="McCluskey K."/>
            <person name="Medina H.R."/>
            <person name="Miralles-Duran A."/>
            <person name="Miyazaki A."/>
            <person name="Munoz-Torres E."/>
            <person name="Oguiza J.A."/>
            <person name="Ohm R."/>
            <person name="Olmedo M."/>
            <person name="Orejas M."/>
            <person name="Ortiz-Castellanos L."/>
            <person name="Pisabarro A.G."/>
            <person name="Rodriguez-Romero J."/>
            <person name="Ruiz-Herrera J."/>
            <person name="Ruiz-Vazquez R."/>
            <person name="Sanz C."/>
            <person name="Schackwitz W."/>
            <person name="Schmutz J."/>
            <person name="Shahriari M."/>
            <person name="Shelest E."/>
            <person name="Silva-Franco F."/>
            <person name="Soanes D."/>
            <person name="Syed K."/>
            <person name="Tagua V.G."/>
            <person name="Talbot N.J."/>
            <person name="Thon M."/>
            <person name="De vries R.P."/>
            <person name="Wiebenga A."/>
            <person name="Yadav J.S."/>
            <person name="Braun E.L."/>
            <person name="Baker S."/>
            <person name="Garre V."/>
            <person name="Horwitz B."/>
            <person name="Torres-Martinez S."/>
            <person name="Idnurm A."/>
            <person name="Herrera-Estrella A."/>
            <person name="Gabaldon T."/>
            <person name="Grigoriev I.V."/>
        </authorList>
    </citation>
    <scope>NUCLEOTIDE SEQUENCE [LARGE SCALE GENOMIC DNA]</scope>
    <source>
        <strain evidence="2">NRRL 1555(-)</strain>
    </source>
</reference>
<evidence type="ECO:0000313" key="2">
    <source>
        <dbReference type="Proteomes" id="UP000077315"/>
    </source>
</evidence>